<organism evidence="1 2">
    <name type="scientific">Enterococcus canintestini</name>
    <dbReference type="NCBI Taxonomy" id="317010"/>
    <lineage>
        <taxon>Bacteria</taxon>
        <taxon>Bacillati</taxon>
        <taxon>Bacillota</taxon>
        <taxon>Bacilli</taxon>
        <taxon>Lactobacillales</taxon>
        <taxon>Enterococcaceae</taxon>
        <taxon>Enterococcus</taxon>
    </lineage>
</organism>
<accession>A0A1L8R8M5</accession>
<proteinExistence type="predicted"/>
<dbReference type="EMBL" id="JXKG01000003">
    <property type="protein sequence ID" value="OJG16109.1"/>
    <property type="molecule type" value="Genomic_DNA"/>
</dbReference>
<dbReference type="OrthoDB" id="1886799at2"/>
<sequence length="276" mass="31590">MEKIRLVQNKINPLVLPVIFADKLGYFEKFNVPVDLTIAETFQFAKKSSFVAGDVDAMMGDLTFYFDYREQGKDAVVTTDLTRTIQLLAKKDAPKNGMRVGVARKGLFPFFMAYDLKNILTNPEIVWVDNTYERIKMLAAGEIDALVAIEPFITDILTNQTDTEILWHSKNSDKNMVMWCFDRKFYQKNPETVANFHRALEAAAQDFNALSGDEKVAQAINVAQYTKEAAENIRHFTFEKQHNYSDQDFNLLADFLWQSGKISEKYQAADCLKAVF</sequence>
<protein>
    <recommendedName>
        <fullName evidence="3">SsuA/THI5-like domain-containing protein</fullName>
    </recommendedName>
</protein>
<dbReference type="STRING" id="317010.RU96_GL001606"/>
<dbReference type="Gene3D" id="3.40.190.10">
    <property type="entry name" value="Periplasmic binding protein-like II"/>
    <property type="match status" value="2"/>
</dbReference>
<gene>
    <name evidence="1" type="ORF">RU96_GL001606</name>
</gene>
<reference evidence="1 2" key="1">
    <citation type="submission" date="2014-12" db="EMBL/GenBank/DDBJ databases">
        <title>Draft genome sequences of 29 type strains of Enterococci.</title>
        <authorList>
            <person name="Zhong Z."/>
            <person name="Sun Z."/>
            <person name="Liu W."/>
            <person name="Zhang W."/>
            <person name="Zhang H."/>
        </authorList>
    </citation>
    <scope>NUCLEOTIDE SEQUENCE [LARGE SCALE GENOMIC DNA]</scope>
    <source>
        <strain evidence="1 2">DSM 21207</strain>
    </source>
</reference>
<evidence type="ECO:0000313" key="2">
    <source>
        <dbReference type="Proteomes" id="UP000182835"/>
    </source>
</evidence>
<dbReference type="SUPFAM" id="SSF53850">
    <property type="entry name" value="Periplasmic binding protein-like II"/>
    <property type="match status" value="1"/>
</dbReference>
<evidence type="ECO:0008006" key="3">
    <source>
        <dbReference type="Google" id="ProtNLM"/>
    </source>
</evidence>
<dbReference type="AlphaFoldDB" id="A0A1L8R8M5"/>
<comment type="caution">
    <text evidence="1">The sequence shown here is derived from an EMBL/GenBank/DDBJ whole genome shotgun (WGS) entry which is preliminary data.</text>
</comment>
<evidence type="ECO:0000313" key="1">
    <source>
        <dbReference type="EMBL" id="OJG16109.1"/>
    </source>
</evidence>
<dbReference type="Proteomes" id="UP000182835">
    <property type="component" value="Unassembled WGS sequence"/>
</dbReference>
<name>A0A1L8R8M5_9ENTE</name>
<dbReference type="RefSeq" id="WP_071864132.1">
    <property type="nucleotide sequence ID" value="NZ_JBHLVQ010000033.1"/>
</dbReference>